<feature type="region of interest" description="Disordered" evidence="13">
    <location>
        <begin position="17"/>
        <end position="45"/>
    </location>
</feature>
<evidence type="ECO:0000256" key="2">
    <source>
        <dbReference type="ARBA" id="ARBA00005189"/>
    </source>
</evidence>
<organism evidence="15 16">
    <name type="scientific">Polarella glacialis</name>
    <name type="common">Dinoflagellate</name>
    <dbReference type="NCBI Taxonomy" id="89957"/>
    <lineage>
        <taxon>Eukaryota</taxon>
        <taxon>Sar</taxon>
        <taxon>Alveolata</taxon>
        <taxon>Dinophyceae</taxon>
        <taxon>Suessiales</taxon>
        <taxon>Suessiaceae</taxon>
        <taxon>Polarella</taxon>
    </lineage>
</organism>
<dbReference type="GO" id="GO:0008654">
    <property type="term" value="P:phospholipid biosynthetic process"/>
    <property type="evidence" value="ECO:0007669"/>
    <property type="project" value="UniProtKB-KW"/>
</dbReference>
<comment type="caution">
    <text evidence="15">The sequence shown here is derived from an EMBL/GenBank/DDBJ whole genome shotgun (WGS) entry which is preliminary data.</text>
</comment>
<comment type="pathway">
    <text evidence="2">Lipid metabolism.</text>
</comment>
<evidence type="ECO:0000256" key="13">
    <source>
        <dbReference type="SAM" id="MobiDB-lite"/>
    </source>
</evidence>
<dbReference type="InterPro" id="IPR045252">
    <property type="entry name" value="LPCAT1-like"/>
</dbReference>
<dbReference type="SUPFAM" id="SSF69593">
    <property type="entry name" value="Glycerol-3-phosphate (1)-acyltransferase"/>
    <property type="match status" value="1"/>
</dbReference>
<keyword evidence="8" id="KW-0443">Lipid metabolism</keyword>
<dbReference type="Pfam" id="PF01553">
    <property type="entry name" value="Acyltransferase"/>
    <property type="match status" value="1"/>
</dbReference>
<gene>
    <name evidence="15" type="ORF">PGLA1383_LOCUS2038</name>
</gene>
<evidence type="ECO:0000259" key="14">
    <source>
        <dbReference type="SMART" id="SM00563"/>
    </source>
</evidence>
<keyword evidence="7" id="KW-1133">Transmembrane helix</keyword>
<keyword evidence="11" id="KW-1208">Phospholipid metabolism</keyword>
<reference evidence="15" key="1">
    <citation type="submission" date="2021-02" db="EMBL/GenBank/DDBJ databases">
        <authorList>
            <person name="Dougan E. K."/>
            <person name="Rhodes N."/>
            <person name="Thang M."/>
            <person name="Chan C."/>
        </authorList>
    </citation>
    <scope>NUCLEOTIDE SEQUENCE</scope>
</reference>
<evidence type="ECO:0000256" key="10">
    <source>
        <dbReference type="ARBA" id="ARBA00023209"/>
    </source>
</evidence>
<dbReference type="SMART" id="SM00563">
    <property type="entry name" value="PlsC"/>
    <property type="match status" value="1"/>
</dbReference>
<dbReference type="CDD" id="cd07991">
    <property type="entry name" value="LPLAT_LPCAT1-like"/>
    <property type="match status" value="1"/>
</dbReference>
<keyword evidence="9" id="KW-0472">Membrane</keyword>
<keyword evidence="4" id="KW-0444">Lipid biosynthesis</keyword>
<keyword evidence="10" id="KW-0594">Phospholipid biosynthesis</keyword>
<dbReference type="AlphaFoldDB" id="A0A813D671"/>
<comment type="similarity">
    <text evidence="3">Belongs to the 1-acyl-sn-glycerol-3-phosphate acyltransferase family.</text>
</comment>
<dbReference type="EMBL" id="CAJNNV010000588">
    <property type="protein sequence ID" value="CAE8583050.1"/>
    <property type="molecule type" value="Genomic_DNA"/>
</dbReference>
<sequence length="451" mass="48658">GSSFAAEIERNLNLPGIDGLGTPFTSEDVESPKGRGLPNRASGASSLENVQPWDVSHGPRAEGMLDRLTMVVPAVTRFVTTLVGGTLATGGYAAGKVGETIGVGKAIDSTVFRAGFLSWMWSNGIFPTVQYLPLGEAEEALLRLNGPSVAPLRDDDMSITPLIVSNHICYLDGLVLAAVFGAPKVVAMAGARQAPVFGKLMEEMEVVFVDRQQKDSRQATLDAIAGHCADWAPGKRPLLIFAEGTTTNGEELKEFKRGAFISGKPVRPVLLVYTGQWDPATTTYRTNPDGDLSENSDMDWGAQFMGHFIHSIHVQVYPPYVPNEEERSDPKVYAENCNKYMAAQLAVLREELRQRSWKEAAGRENGGLGYKAGDFVRVGLRKFASGFSVLGEALNCAGPRRRIEDEEFFIDSDFERRTARRCAEAAQQELLSSSAPGGASAEPIVAAAVAS</sequence>
<evidence type="ECO:0000256" key="12">
    <source>
        <dbReference type="ARBA" id="ARBA00023315"/>
    </source>
</evidence>
<dbReference type="GO" id="GO:0008374">
    <property type="term" value="F:O-acyltransferase activity"/>
    <property type="evidence" value="ECO:0007669"/>
    <property type="project" value="InterPro"/>
</dbReference>
<evidence type="ECO:0000313" key="16">
    <source>
        <dbReference type="Proteomes" id="UP000654075"/>
    </source>
</evidence>
<evidence type="ECO:0000256" key="7">
    <source>
        <dbReference type="ARBA" id="ARBA00022989"/>
    </source>
</evidence>
<evidence type="ECO:0000256" key="6">
    <source>
        <dbReference type="ARBA" id="ARBA00022692"/>
    </source>
</evidence>
<evidence type="ECO:0000256" key="8">
    <source>
        <dbReference type="ARBA" id="ARBA00023098"/>
    </source>
</evidence>
<proteinExistence type="inferred from homology"/>
<dbReference type="Proteomes" id="UP000654075">
    <property type="component" value="Unassembled WGS sequence"/>
</dbReference>
<dbReference type="PANTHER" id="PTHR23063">
    <property type="entry name" value="PHOSPHOLIPID ACYLTRANSFERASE"/>
    <property type="match status" value="1"/>
</dbReference>
<evidence type="ECO:0000256" key="11">
    <source>
        <dbReference type="ARBA" id="ARBA00023264"/>
    </source>
</evidence>
<name>A0A813D671_POLGL</name>
<feature type="non-terminal residue" evidence="15">
    <location>
        <position position="1"/>
    </location>
</feature>
<evidence type="ECO:0000256" key="4">
    <source>
        <dbReference type="ARBA" id="ARBA00022516"/>
    </source>
</evidence>
<keyword evidence="5" id="KW-0808">Transferase</keyword>
<keyword evidence="6" id="KW-0812">Transmembrane</keyword>
<keyword evidence="12" id="KW-0012">Acyltransferase</keyword>
<keyword evidence="16" id="KW-1185">Reference proteome</keyword>
<dbReference type="InterPro" id="IPR002123">
    <property type="entry name" value="Plipid/glycerol_acylTrfase"/>
</dbReference>
<accession>A0A813D671</accession>
<evidence type="ECO:0000313" key="15">
    <source>
        <dbReference type="EMBL" id="CAE8583050.1"/>
    </source>
</evidence>
<evidence type="ECO:0000256" key="5">
    <source>
        <dbReference type="ARBA" id="ARBA00022679"/>
    </source>
</evidence>
<feature type="domain" description="Phospholipid/glycerol acyltransferase" evidence="14">
    <location>
        <begin position="161"/>
        <end position="274"/>
    </location>
</feature>
<evidence type="ECO:0000256" key="1">
    <source>
        <dbReference type="ARBA" id="ARBA00004370"/>
    </source>
</evidence>
<evidence type="ECO:0000256" key="9">
    <source>
        <dbReference type="ARBA" id="ARBA00023136"/>
    </source>
</evidence>
<dbReference type="OrthoDB" id="272512at2759"/>
<evidence type="ECO:0000256" key="3">
    <source>
        <dbReference type="ARBA" id="ARBA00008655"/>
    </source>
</evidence>
<comment type="subcellular location">
    <subcellularLocation>
        <location evidence="1">Membrane</location>
    </subcellularLocation>
</comment>
<protein>
    <recommendedName>
        <fullName evidence="14">Phospholipid/glycerol acyltransferase domain-containing protein</fullName>
    </recommendedName>
</protein>
<dbReference type="PANTHER" id="PTHR23063:SF52">
    <property type="entry name" value="LYSOPHOSPHATIDYLCHOLINE ACYLTRANSFERASE"/>
    <property type="match status" value="1"/>
</dbReference>
<dbReference type="GO" id="GO:0016020">
    <property type="term" value="C:membrane"/>
    <property type="evidence" value="ECO:0007669"/>
    <property type="project" value="UniProtKB-SubCell"/>
</dbReference>